<dbReference type="EMBL" id="JACGWN010000008">
    <property type="protein sequence ID" value="KAL0439862.1"/>
    <property type="molecule type" value="Genomic_DNA"/>
</dbReference>
<dbReference type="PROSITE" id="PS50878">
    <property type="entry name" value="RT_POL"/>
    <property type="match status" value="1"/>
</dbReference>
<dbReference type="PANTHER" id="PTHR33116:SF76">
    <property type="entry name" value="DUF4283 DOMAIN-CONTAINING PROTEIN"/>
    <property type="match status" value="1"/>
</dbReference>
<dbReference type="InterPro" id="IPR000477">
    <property type="entry name" value="RT_dom"/>
</dbReference>
<sequence length="1146" mass="129056">MLKYLGNKFVGQSVRGDLEFLTSMPLIRDLCRHLWRIIMADRSSIWVDWIFHYRLRESSVWTISDRTGTWDGENCPITGMATPDHFIGLEMVLPSPYGMTPGTNRAHLFSSSPWDRDTLLFRDSALLCTVIRDGGWNWPSITDMESIDIMHSLPSIHEGNDCILWKGPGGSFSSSAAYAVFAPVGPKDGIPETHEHMFFTCSFAADYLQAVRGDVLCRWPSNSWPLIIQWASHRKINTKRAKQRVYQISNSVGDILTEADQIVAEFLSFFQSMLGGLRQRRSLNFDFLQPHLKHTLTIEEANELLLPVTQTKIKEAFFDISEDSAPGPDGYTSAFFKAAWPEIGNDICAAVTEFFVSGRLLKQLNATLLVLIPKVQLPVQVSEFRPIACCNVVYKVISKIIVRRMQRVLHMLIDCSQNAFVSGRSIADNILLAQELMTGYNQIRLPRRCTIKVDIQKAYDLVNWDFILESLKIFNFPSRFISWIEQCMTTTTFSLSLNGSIHGFFKGNIESVRTIKSTLAEFAEMSVLHVNPSKSTIILSKAVQRDRQGILELMGFQEGSLSIKYLGVPLIASRLTVADCQPLIDRITRRLVEWNHLTLSLAGRTQLLKSVLSSLHVYWASVFILPKAVIKVIEGKMRAFLWKGSSGIGYAKVSWVQVCKPKKEGGLGIRRGTIDSQLPTRTSHYGAIIRLAAYDGQGQWRWPSETDFDIQEIVAALPPIYSQQSDMIKWKAAIVYNVWRESNSRRFTATASPAEIVAFRAMEEAVFDIDETKAPGPDGYSTGFFKAAWPIVGGEVTQAILEFFATGRLLKQVNSTLISLIPKVNNPTVVAEFRPISCCNVLYKFITKILVQRMRGILDSLISPSQNAFVPGRSIGDNILLAQELFNGYNQQHLPPRCALKVGLRKAYDMVEWDFLRAVLTLFGFPEQFILWIAECVTTPSFSVCLNGAPHGYFRGARGLRQGDPMSPYLFVLVMEVLTLILQQLIDQDSEFSYHWKCEAMQLFQLRFADDLLLFSKADTASVHVFKRALTTFADLSGLHANVHKSHLILSRSAGSLRDTLLAILDFQEGHLPLRYLGLPLLASRLSTADCQPILQKIDGRIKGWDGVMLSFAGRVQLIKSVLSALQVYWAMAFILPKHVIKEIEK</sequence>
<feature type="domain" description="Reverse transcriptase" evidence="1">
    <location>
        <begin position="802"/>
        <end position="1081"/>
    </location>
</feature>
<comment type="caution">
    <text evidence="2">The sequence shown here is derived from an EMBL/GenBank/DDBJ whole genome shotgun (WGS) entry which is preliminary data.</text>
</comment>
<evidence type="ECO:0000313" key="2">
    <source>
        <dbReference type="EMBL" id="KAL0439862.1"/>
    </source>
</evidence>
<organism evidence="2">
    <name type="scientific">Sesamum latifolium</name>
    <dbReference type="NCBI Taxonomy" id="2727402"/>
    <lineage>
        <taxon>Eukaryota</taxon>
        <taxon>Viridiplantae</taxon>
        <taxon>Streptophyta</taxon>
        <taxon>Embryophyta</taxon>
        <taxon>Tracheophyta</taxon>
        <taxon>Spermatophyta</taxon>
        <taxon>Magnoliopsida</taxon>
        <taxon>eudicotyledons</taxon>
        <taxon>Gunneridae</taxon>
        <taxon>Pentapetalae</taxon>
        <taxon>asterids</taxon>
        <taxon>lamiids</taxon>
        <taxon>Lamiales</taxon>
        <taxon>Pedaliaceae</taxon>
        <taxon>Sesamum</taxon>
    </lineage>
</organism>
<dbReference type="Pfam" id="PF00078">
    <property type="entry name" value="RVT_1"/>
    <property type="match status" value="2"/>
</dbReference>
<accession>A0AAW2WHG3</accession>
<reference evidence="2" key="1">
    <citation type="submission" date="2020-06" db="EMBL/GenBank/DDBJ databases">
        <authorList>
            <person name="Li T."/>
            <person name="Hu X."/>
            <person name="Zhang T."/>
            <person name="Song X."/>
            <person name="Zhang H."/>
            <person name="Dai N."/>
            <person name="Sheng W."/>
            <person name="Hou X."/>
            <person name="Wei L."/>
        </authorList>
    </citation>
    <scope>NUCLEOTIDE SEQUENCE</scope>
    <source>
        <strain evidence="2">KEN1</strain>
        <tissue evidence="2">Leaf</tissue>
    </source>
</reference>
<evidence type="ECO:0000259" key="1">
    <source>
        <dbReference type="PROSITE" id="PS50878"/>
    </source>
</evidence>
<proteinExistence type="predicted"/>
<dbReference type="CDD" id="cd01650">
    <property type="entry name" value="RT_nLTR_like"/>
    <property type="match status" value="2"/>
</dbReference>
<dbReference type="AlphaFoldDB" id="A0AAW2WHG3"/>
<protein>
    <submittedName>
        <fullName evidence="2">LINE-1 retrotransposable element O protein</fullName>
    </submittedName>
</protein>
<name>A0AAW2WHG3_9LAMI</name>
<dbReference type="InterPro" id="IPR043502">
    <property type="entry name" value="DNA/RNA_pol_sf"/>
</dbReference>
<dbReference type="PANTHER" id="PTHR33116">
    <property type="entry name" value="REVERSE TRANSCRIPTASE ZINC-BINDING DOMAIN-CONTAINING PROTEIN-RELATED-RELATED"/>
    <property type="match status" value="1"/>
</dbReference>
<dbReference type="SUPFAM" id="SSF56672">
    <property type="entry name" value="DNA/RNA polymerases"/>
    <property type="match status" value="2"/>
</dbReference>
<reference evidence="2" key="2">
    <citation type="journal article" date="2024" name="Plant">
        <title>Genomic evolution and insights into agronomic trait innovations of Sesamum species.</title>
        <authorList>
            <person name="Miao H."/>
            <person name="Wang L."/>
            <person name="Qu L."/>
            <person name="Liu H."/>
            <person name="Sun Y."/>
            <person name="Le M."/>
            <person name="Wang Q."/>
            <person name="Wei S."/>
            <person name="Zheng Y."/>
            <person name="Lin W."/>
            <person name="Duan Y."/>
            <person name="Cao H."/>
            <person name="Xiong S."/>
            <person name="Wang X."/>
            <person name="Wei L."/>
            <person name="Li C."/>
            <person name="Ma Q."/>
            <person name="Ju M."/>
            <person name="Zhao R."/>
            <person name="Li G."/>
            <person name="Mu C."/>
            <person name="Tian Q."/>
            <person name="Mei H."/>
            <person name="Zhang T."/>
            <person name="Gao T."/>
            <person name="Zhang H."/>
        </authorList>
    </citation>
    <scope>NUCLEOTIDE SEQUENCE</scope>
    <source>
        <strain evidence="2">KEN1</strain>
    </source>
</reference>
<gene>
    <name evidence="2" type="ORF">Slati_2469200</name>
</gene>